<dbReference type="InterPro" id="IPR032466">
    <property type="entry name" value="Metal_Hydrolase"/>
</dbReference>
<dbReference type="AlphaFoldDB" id="A0A644YQQ4"/>
<dbReference type="CDD" id="cd01298">
    <property type="entry name" value="ATZ_TRZ_like"/>
    <property type="match status" value="1"/>
</dbReference>
<dbReference type="EMBL" id="VSSQ01005937">
    <property type="protein sequence ID" value="MPM30952.1"/>
    <property type="molecule type" value="Genomic_DNA"/>
</dbReference>
<dbReference type="InterPro" id="IPR011059">
    <property type="entry name" value="Metal-dep_hydrolase_composite"/>
</dbReference>
<evidence type="ECO:0000256" key="1">
    <source>
        <dbReference type="ARBA" id="ARBA00022801"/>
    </source>
</evidence>
<dbReference type="EC" id="3.5.4.32" evidence="3"/>
<dbReference type="Gene3D" id="3.20.20.140">
    <property type="entry name" value="Metal-dependent hydrolases"/>
    <property type="match status" value="1"/>
</dbReference>
<sequence>MLILKNIAHLIVDSKTVLHSVDLLVEGDRIVKIAPNLPVPDGAEAIDCSRCAVLPGFVNAHTHLYQTLLVGQRDDLSLAGWCDQVLTPPITALYGKIPPKERERFSYLWTAVGICQMLRSGVTAFFNMDINYAQDGMFRAAKEANVRGYIGLELADLFLSDEKGLRRDLAEVERLLKTYPETCVVTPSEPNLCSEAALSALSALAKQYGALIQVHVDETAREAAQCVSERGKTELEYLDSLGFLSPRFSAVHGVHLTKREIELAAQRGVTVVYNPKSNAKLGSGVCPIPALNQAGINISLATDGPASNDRLDMFEEMRFGAMLQKAALSNPKAVTATDVFAMATTGGANMLLLDAGELKEGKLADFSILPLDNPRLAFGTADLISTIVYCAESGDVRDVYVGGKPALKNGVVTGFDESAVTKEFYEILHRLLDEIQALSK</sequence>
<dbReference type="GO" id="GO:0102127">
    <property type="term" value="F:8-oxoguanine deaminase activity"/>
    <property type="evidence" value="ECO:0007669"/>
    <property type="project" value="UniProtKB-EC"/>
</dbReference>
<dbReference type="InterPro" id="IPR006680">
    <property type="entry name" value="Amidohydro-rel"/>
</dbReference>
<organism evidence="3">
    <name type="scientific">bioreactor metagenome</name>
    <dbReference type="NCBI Taxonomy" id="1076179"/>
    <lineage>
        <taxon>unclassified sequences</taxon>
        <taxon>metagenomes</taxon>
        <taxon>ecological metagenomes</taxon>
    </lineage>
</organism>
<dbReference type="Gene3D" id="2.30.40.10">
    <property type="entry name" value="Urease, subunit C, domain 1"/>
    <property type="match status" value="1"/>
</dbReference>
<accession>A0A644YQQ4</accession>
<dbReference type="SUPFAM" id="SSF51338">
    <property type="entry name" value="Composite domain of metallo-dependent hydrolases"/>
    <property type="match status" value="2"/>
</dbReference>
<feature type="domain" description="Amidohydrolase-related" evidence="2">
    <location>
        <begin position="53"/>
        <end position="404"/>
    </location>
</feature>
<comment type="caution">
    <text evidence="3">The sequence shown here is derived from an EMBL/GenBank/DDBJ whole genome shotgun (WGS) entry which is preliminary data.</text>
</comment>
<dbReference type="PANTHER" id="PTHR43794">
    <property type="entry name" value="AMINOHYDROLASE SSNA-RELATED"/>
    <property type="match status" value="1"/>
</dbReference>
<proteinExistence type="predicted"/>
<dbReference type="InterPro" id="IPR050287">
    <property type="entry name" value="MTA/SAH_deaminase"/>
</dbReference>
<reference evidence="3" key="1">
    <citation type="submission" date="2019-08" db="EMBL/GenBank/DDBJ databases">
        <authorList>
            <person name="Kucharzyk K."/>
            <person name="Murdoch R.W."/>
            <person name="Higgins S."/>
            <person name="Loffler F."/>
        </authorList>
    </citation>
    <scope>NUCLEOTIDE SEQUENCE</scope>
</reference>
<dbReference type="Pfam" id="PF01979">
    <property type="entry name" value="Amidohydro_1"/>
    <property type="match status" value="1"/>
</dbReference>
<dbReference type="PANTHER" id="PTHR43794:SF11">
    <property type="entry name" value="AMIDOHYDROLASE-RELATED DOMAIN-CONTAINING PROTEIN"/>
    <property type="match status" value="1"/>
</dbReference>
<evidence type="ECO:0000259" key="2">
    <source>
        <dbReference type="Pfam" id="PF01979"/>
    </source>
</evidence>
<evidence type="ECO:0000313" key="3">
    <source>
        <dbReference type="EMBL" id="MPM30952.1"/>
    </source>
</evidence>
<dbReference type="SUPFAM" id="SSF51556">
    <property type="entry name" value="Metallo-dependent hydrolases"/>
    <property type="match status" value="1"/>
</dbReference>
<keyword evidence="1 3" id="KW-0378">Hydrolase</keyword>
<gene>
    <name evidence="3" type="ORF">SDC9_77505</name>
</gene>
<name>A0A644YQQ4_9ZZZZ</name>
<protein>
    <submittedName>
        <fullName evidence="3">8-oxoguanine deaminase</fullName>
        <ecNumber evidence="3">3.5.4.32</ecNumber>
    </submittedName>
</protein>